<dbReference type="Proteomes" id="UP000050525">
    <property type="component" value="Unassembled WGS sequence"/>
</dbReference>
<sequence>MQMEDFSKKTWGSGDYTESSFKIILPLTMSLGEEISEKEEAIFQLKSDLTEYQSTHGHSSEEFDAQAPHPESLLKFGKKDYIRVSKMVAN</sequence>
<dbReference type="AlphaFoldDB" id="A0A151MN48"/>
<proteinExistence type="predicted"/>
<protein>
    <submittedName>
        <fullName evidence="1">Uncharacterized protein</fullName>
    </submittedName>
</protein>
<dbReference type="EMBL" id="AKHW03005657">
    <property type="protein sequence ID" value="KYO25946.1"/>
    <property type="molecule type" value="Genomic_DNA"/>
</dbReference>
<evidence type="ECO:0000313" key="2">
    <source>
        <dbReference type="Proteomes" id="UP000050525"/>
    </source>
</evidence>
<evidence type="ECO:0000313" key="1">
    <source>
        <dbReference type="EMBL" id="KYO25946.1"/>
    </source>
</evidence>
<name>A0A151MN48_ALLMI</name>
<accession>A0A151MN48</accession>
<organism evidence="1 2">
    <name type="scientific">Alligator mississippiensis</name>
    <name type="common">American alligator</name>
    <dbReference type="NCBI Taxonomy" id="8496"/>
    <lineage>
        <taxon>Eukaryota</taxon>
        <taxon>Metazoa</taxon>
        <taxon>Chordata</taxon>
        <taxon>Craniata</taxon>
        <taxon>Vertebrata</taxon>
        <taxon>Euteleostomi</taxon>
        <taxon>Archelosauria</taxon>
        <taxon>Archosauria</taxon>
        <taxon>Crocodylia</taxon>
        <taxon>Alligatoridae</taxon>
        <taxon>Alligatorinae</taxon>
        <taxon>Alligator</taxon>
    </lineage>
</organism>
<keyword evidence="2" id="KW-1185">Reference proteome</keyword>
<gene>
    <name evidence="1" type="ORF">Y1Q_0003729</name>
</gene>
<comment type="caution">
    <text evidence="1">The sequence shown here is derived from an EMBL/GenBank/DDBJ whole genome shotgun (WGS) entry which is preliminary data.</text>
</comment>
<reference evidence="1 2" key="1">
    <citation type="journal article" date="2012" name="Genome Biol.">
        <title>Sequencing three crocodilian genomes to illuminate the evolution of archosaurs and amniotes.</title>
        <authorList>
            <person name="St John J.A."/>
            <person name="Braun E.L."/>
            <person name="Isberg S.R."/>
            <person name="Miles L.G."/>
            <person name="Chong A.Y."/>
            <person name="Gongora J."/>
            <person name="Dalzell P."/>
            <person name="Moran C."/>
            <person name="Bed'hom B."/>
            <person name="Abzhanov A."/>
            <person name="Burgess S.C."/>
            <person name="Cooksey A.M."/>
            <person name="Castoe T.A."/>
            <person name="Crawford N.G."/>
            <person name="Densmore L.D."/>
            <person name="Drew J.C."/>
            <person name="Edwards S.V."/>
            <person name="Faircloth B.C."/>
            <person name="Fujita M.K."/>
            <person name="Greenwold M.J."/>
            <person name="Hoffmann F.G."/>
            <person name="Howard J.M."/>
            <person name="Iguchi T."/>
            <person name="Janes D.E."/>
            <person name="Khan S.Y."/>
            <person name="Kohno S."/>
            <person name="de Koning A.J."/>
            <person name="Lance S.L."/>
            <person name="McCarthy F.M."/>
            <person name="McCormack J.E."/>
            <person name="Merchant M.E."/>
            <person name="Peterson D.G."/>
            <person name="Pollock D.D."/>
            <person name="Pourmand N."/>
            <person name="Raney B.J."/>
            <person name="Roessler K.A."/>
            <person name="Sanford J.R."/>
            <person name="Sawyer R.H."/>
            <person name="Schmidt C.J."/>
            <person name="Triplett E.W."/>
            <person name="Tuberville T.D."/>
            <person name="Venegas-Anaya M."/>
            <person name="Howard J.T."/>
            <person name="Jarvis E.D."/>
            <person name="Guillette L.J.Jr."/>
            <person name="Glenn T.C."/>
            <person name="Green R.E."/>
            <person name="Ray D.A."/>
        </authorList>
    </citation>
    <scope>NUCLEOTIDE SEQUENCE [LARGE SCALE GENOMIC DNA]</scope>
    <source>
        <strain evidence="1">KSC_2009_1</strain>
    </source>
</reference>